<dbReference type="InterPro" id="IPR052544">
    <property type="entry name" value="Bacteriocin_Proc_Enz"/>
</dbReference>
<dbReference type="Pfam" id="PF00881">
    <property type="entry name" value="Nitroreductase"/>
    <property type="match status" value="1"/>
</dbReference>
<dbReference type="GO" id="GO:0016491">
    <property type="term" value="F:oxidoreductase activity"/>
    <property type="evidence" value="ECO:0007669"/>
    <property type="project" value="InterPro"/>
</dbReference>
<dbReference type="InterPro" id="IPR000415">
    <property type="entry name" value="Nitroreductase-like"/>
</dbReference>
<dbReference type="NCBIfam" id="TIGR03605">
    <property type="entry name" value="antibiot_sagB"/>
    <property type="match status" value="1"/>
</dbReference>
<dbReference type="PANTHER" id="PTHR43745:SF2">
    <property type="entry name" value="NITROREDUCTASE MJ1384-RELATED"/>
    <property type="match status" value="1"/>
</dbReference>
<gene>
    <name evidence="2" type="ORF">JFN87_03595</name>
</gene>
<name>A0A940MCM4_9ACTN</name>
<organism evidence="2 3">
    <name type="scientific">Streptomyces montanisoli</name>
    <dbReference type="NCBI Taxonomy" id="2798581"/>
    <lineage>
        <taxon>Bacteria</taxon>
        <taxon>Bacillati</taxon>
        <taxon>Actinomycetota</taxon>
        <taxon>Actinomycetes</taxon>
        <taxon>Kitasatosporales</taxon>
        <taxon>Streptomycetaceae</taxon>
        <taxon>Streptomyces</taxon>
    </lineage>
</organism>
<sequence length="286" mass="30450">MSRPDELESMLDGLSARDREAVAAMLRPALRARERDGDRAALDVVGLAHRALNNPETMAAKAEVQGAQTPRVLPERAGRAAVPFPGELPKLTHPLQDVLAARASRRDFAGRGLGLDEIAGLLTRAYGIRGTMAAYNSPDFPARYAPSAGGVQSTDVYVVVNDVDGVAPGAYLYAPQDDGLRLVNRGDMRRLLVDACPGTEWMYSAGAVLVLAGALERGRWKYGDRAYCFAHFDAGFVGENLCLCATSLGLRICAVAGFDADRLAGVLGLDGKQDIPLLLMPVGSRA</sequence>
<protein>
    <submittedName>
        <fullName evidence="2">SagB family peptide dehydrogenase</fullName>
    </submittedName>
</protein>
<evidence type="ECO:0000313" key="2">
    <source>
        <dbReference type="EMBL" id="MBP0456586.1"/>
    </source>
</evidence>
<dbReference type="SUPFAM" id="SSF55469">
    <property type="entry name" value="FMN-dependent nitroreductase-like"/>
    <property type="match status" value="1"/>
</dbReference>
<dbReference type="AlphaFoldDB" id="A0A940MCM4"/>
<proteinExistence type="predicted"/>
<evidence type="ECO:0000313" key="3">
    <source>
        <dbReference type="Proteomes" id="UP000670475"/>
    </source>
</evidence>
<accession>A0A940MCM4</accession>
<dbReference type="PANTHER" id="PTHR43745">
    <property type="entry name" value="NITROREDUCTASE MJ1384-RELATED"/>
    <property type="match status" value="1"/>
</dbReference>
<dbReference type="RefSeq" id="WP_209338367.1">
    <property type="nucleotide sequence ID" value="NZ_JAGIQL010000007.1"/>
</dbReference>
<dbReference type="Gene3D" id="3.40.109.10">
    <property type="entry name" value="NADH Oxidase"/>
    <property type="match status" value="1"/>
</dbReference>
<dbReference type="Proteomes" id="UP000670475">
    <property type="component" value="Unassembled WGS sequence"/>
</dbReference>
<dbReference type="EMBL" id="JAGIQL010000007">
    <property type="protein sequence ID" value="MBP0456586.1"/>
    <property type="molecule type" value="Genomic_DNA"/>
</dbReference>
<dbReference type="InterPro" id="IPR029479">
    <property type="entry name" value="Nitroreductase"/>
</dbReference>
<dbReference type="CDD" id="cd02142">
    <property type="entry name" value="McbC_SagB-like_oxidoreductase"/>
    <property type="match status" value="1"/>
</dbReference>
<keyword evidence="3" id="KW-1185">Reference proteome</keyword>
<reference evidence="2" key="1">
    <citation type="submission" date="2021-03" db="EMBL/GenBank/DDBJ databases">
        <title>Whole genome sequence of Streptomyces bomunensis MMS17-BM035.</title>
        <authorList>
            <person name="Lee J.H."/>
        </authorList>
    </citation>
    <scope>NUCLEOTIDE SEQUENCE</scope>
    <source>
        <strain evidence="2">MMS17-BM035</strain>
    </source>
</reference>
<feature type="domain" description="Nitroreductase" evidence="1">
    <location>
        <begin position="100"/>
        <end position="283"/>
    </location>
</feature>
<comment type="caution">
    <text evidence="2">The sequence shown here is derived from an EMBL/GenBank/DDBJ whole genome shotgun (WGS) entry which is preliminary data.</text>
</comment>
<evidence type="ECO:0000259" key="1">
    <source>
        <dbReference type="Pfam" id="PF00881"/>
    </source>
</evidence>
<dbReference type="InterPro" id="IPR020051">
    <property type="entry name" value="SagB-type_dehydrogenase"/>
</dbReference>